<sequence>MFVQICDSISKLSFSVVYRVSLSHSELSLAKLLKVKDSETRTGSAAVVYLIGGYLGGLRLTHHIESSRSNIEARRRSISAS</sequence>
<proteinExistence type="predicted"/>
<accession>A0AAU9QI45</accession>
<reference evidence="1" key="1">
    <citation type="submission" date="2022-01" db="EMBL/GenBank/DDBJ databases">
        <authorList>
            <person name="Lagorce A."/>
        </authorList>
    </citation>
    <scope>NUCLEOTIDE SEQUENCE</scope>
    <source>
        <strain evidence="1">Th15_F1_A12</strain>
    </source>
</reference>
<evidence type="ECO:0000313" key="2">
    <source>
        <dbReference type="Proteomes" id="UP001295462"/>
    </source>
</evidence>
<dbReference type="AlphaFoldDB" id="A0AAU9QI45"/>
<gene>
    <name evidence="1" type="ORF">THF1A12_150144</name>
</gene>
<evidence type="ECO:0000313" key="1">
    <source>
        <dbReference type="EMBL" id="CAH1578997.1"/>
    </source>
</evidence>
<dbReference type="Proteomes" id="UP001295462">
    <property type="component" value="Unassembled WGS sequence"/>
</dbReference>
<dbReference type="EMBL" id="CAKMUD010000057">
    <property type="protein sequence ID" value="CAH1578997.1"/>
    <property type="molecule type" value="Genomic_DNA"/>
</dbReference>
<protein>
    <submittedName>
        <fullName evidence="1">Uncharacterized protein</fullName>
    </submittedName>
</protein>
<name>A0AAU9QI45_9VIBR</name>
<organism evidence="1 2">
    <name type="scientific">Vibrio jasicida</name>
    <dbReference type="NCBI Taxonomy" id="766224"/>
    <lineage>
        <taxon>Bacteria</taxon>
        <taxon>Pseudomonadati</taxon>
        <taxon>Pseudomonadota</taxon>
        <taxon>Gammaproteobacteria</taxon>
        <taxon>Vibrionales</taxon>
        <taxon>Vibrionaceae</taxon>
        <taxon>Vibrio</taxon>
    </lineage>
</organism>
<comment type="caution">
    <text evidence="1">The sequence shown here is derived from an EMBL/GenBank/DDBJ whole genome shotgun (WGS) entry which is preliminary data.</text>
</comment>